<feature type="domain" description="CBS" evidence="25">
    <location>
        <begin position="1370"/>
        <end position="1436"/>
    </location>
</feature>
<keyword evidence="14" id="KW-0560">Oxidoreductase</keyword>
<dbReference type="InterPro" id="IPR019821">
    <property type="entry name" value="Kinesin_motor_CS"/>
</dbReference>
<dbReference type="PROSITE" id="PS00411">
    <property type="entry name" value="KINESIN_MOTOR_1"/>
    <property type="match status" value="1"/>
</dbReference>
<evidence type="ECO:0000256" key="3">
    <source>
        <dbReference type="ARBA" id="ARBA00012483"/>
    </source>
</evidence>
<evidence type="ECO:0000313" key="27">
    <source>
        <dbReference type="Proteomes" id="UP001146120"/>
    </source>
</evidence>
<proteinExistence type="inferred from homology"/>
<accession>A0AAV2YLP1</accession>
<keyword evidence="13" id="KW-0630">Potassium</keyword>
<dbReference type="PROSITE" id="PS50089">
    <property type="entry name" value="ZF_RING_2"/>
    <property type="match status" value="1"/>
</dbReference>
<dbReference type="GO" id="GO:0008270">
    <property type="term" value="F:zinc ion binding"/>
    <property type="evidence" value="ECO:0007669"/>
    <property type="project" value="UniProtKB-KW"/>
</dbReference>
<feature type="compositionally biased region" description="Polar residues" evidence="22">
    <location>
        <begin position="1868"/>
        <end position="1878"/>
    </location>
</feature>
<dbReference type="GO" id="GO:0003873">
    <property type="term" value="F:6-phosphofructo-2-kinase activity"/>
    <property type="evidence" value="ECO:0007669"/>
    <property type="project" value="InterPro"/>
</dbReference>
<dbReference type="FunFam" id="3.40.50.300:FF:000644">
    <property type="entry name" value="GpmB, Fructose-2,6-bisphosphatase"/>
    <property type="match status" value="1"/>
</dbReference>
<feature type="region of interest" description="Disordered" evidence="22">
    <location>
        <begin position="1865"/>
        <end position="1889"/>
    </location>
</feature>
<dbReference type="SMART" id="SM01240">
    <property type="entry name" value="IMPDH"/>
    <property type="match status" value="1"/>
</dbReference>
<dbReference type="SMART" id="SM00116">
    <property type="entry name" value="CBS"/>
    <property type="match status" value="2"/>
</dbReference>
<evidence type="ECO:0000256" key="6">
    <source>
        <dbReference type="ARBA" id="ARBA00022741"/>
    </source>
</evidence>
<feature type="compositionally biased region" description="Basic and acidic residues" evidence="22">
    <location>
        <begin position="1173"/>
        <end position="1182"/>
    </location>
</feature>
<dbReference type="InterPro" id="IPR029033">
    <property type="entry name" value="His_PPase_superfam"/>
</dbReference>
<feature type="domain" description="CBS" evidence="25">
    <location>
        <begin position="1440"/>
        <end position="1498"/>
    </location>
</feature>
<dbReference type="SUPFAM" id="SSF54631">
    <property type="entry name" value="CBS-domain pair"/>
    <property type="match status" value="1"/>
</dbReference>
<evidence type="ECO:0000256" key="15">
    <source>
        <dbReference type="ARBA" id="ARBA00023027"/>
    </source>
</evidence>
<sequence>KRAGRPISISTQPFLCGDPAAIKSPKHQAKPSQATTRPRARAKRGRKVAAMGVISKLSLPQDMATVGSWSLGLFLTLQAVYHRDTVAIVLRDASKRLLFWRSMRRRFENRRVDKLQVVTDARRSQWMWTKGNTFDDEEDEDEPSGETDGLMTSQKKLVLVMVGLPARGKSFVVHKTTRYIEWLGFPTKIFNVGNYRRKIGKAGEDAKFFSADNEDATRLREEMAMDVLGELLEWLDTKGHVAVFDATNTTKLRRERILDKVRSHKNVRVMFVESICDNQELLEANYRRKLSNDDYANRDPEQALKDFRQRVAEYEKVYQTVEDNEDEGNACYVKVYNAGEKIQARFCQGFLQSHIVSLLQNIHLFPRRIWLVRPGASVTSCRGILGLDSDLAPEGHRVARAIGDFVNKQHLDRPMEVWTSVMKRSRQTACYLPTRCMKRFVTTTLLNELGGGDFEGLTPDEIRQYYPKHYAARQQDKLTYRYPGVGGESYVDLISRLRSLIVEFERKKRDVLVICNESVLRCLLGYFSGVEAAKVPHLDAQENIVFELSPHRDGCDIQRIPLEIPDEDHCCLACPTTQRSIPVQMQAEEKIRVAVRVRPLPRGSDGSTEVVTASPDADQVVVYTDATHHHAATFQCDTFLGPSITQEEVFSAIQAPELVEAALDGYPVTVFAYGQTGAGKSFTIFGKEEQGGNGKRQVTTGDGVLPRVAGHLIDVVHSRRHEIEYRIRVTCVEIYNEQVRDLFDPKKESLPVRHSKEHGFFLDNATVVQCTTAPELIAIVKVAAANRVRSSHLLNEQSNRSHCLVTIYIDSLPLDMSTGAVKKYGKLTIVDLAGSERVNDTGAVGAQLRETGHINKSLYCLSKVIQAMNSKAKAKFVPFRDSKLTMVLIHDGKLSKTLMLACVNSAAQFATESIRTLEFAMGVAKIKNRPTTLLNPHEKLINDLKEQIRLLKIENMLLRSRTPGCACFGRYVTGISNTTDMVMYVLALDFEEHPDRLIVEDLDNATIKELSAQMQKALLTERRSQQQQHASLPSSYTRVISTPLLHPISKTIEPREEKKKTLKNSSKLIKPQSRDRDNQAALPPVPTTVKQAQIQQSWASTTSNLRSQPVRPASPPPEYDDLFGVEMLPITAAVPPPQLKKSVSSGKLVLEPLPQSPPDRQSEQQLRELLDRLHGKSTRELPNRPPSDRPTFNFDFFGASSAEPTSRTTVPQPPAHHTSGVMSRNTLSPSMLASDEQRTQHLFQQLSGLLISNFELRLTMSHQPAADCDLVDGFSAQQIFHNGEGNGLTFDDIIALVRAPVALALVALLDFGCEAVDTTSRLTKKITLRMPIVSSPMDTVTEADMAIAIALQGGMGILHQNNTIEQQADMVRTVKQFENGFIVSPSVLSPDHTVEDLDKLKVSGVPITADGKPNGKLVGLVTSRDVDFVEDRTLKLRDVMVPRERVVVGQYPCTLEQANKTLKEAKKGTLPIVNDHDQLVSLVTRQDLVKNRDYPNALKSAETMKLLVGAAVSVNAQAKTRIAALVEAGADVIVLDARQGDSEEQIELVKYIKQTHPAVEVIGGNIVTMKQLRNLLEAGVDSVRVGMGVASISTSQEVKAVGRAQLSAIYNTALVAKEYDVPVIADGGIGNSGAAIKAMALGASCFMMGSALAGTAEAPGDYFFQDGIRLKRYYGSGSHEYYRTAPDDAANMVAFGVAGAVVDQGTVHQYVPYLQQSIRHGFQDLGVRSIPQLHAELYSGKVRFERRSICAQKEGGIHGLFSFTKQLEKAQMTATPSASATTSTTQTEPVAPLFWCHECTANVPTAVDAASDEVCCQQCGGNFVEEIEQASKLWLLDGAIAPGASRGRNATRRWEDDLPQVFHGAAAQPSNGIGNSNDSGERPQAQAPASASVASVEFSMARLSLMRMSLWHPYRLIQQLLAGGPGRSARVLGSRGNPVEIFVGDYAMPSDGLWSAIGGSLGLPMGGLASDAGDYAFGNLSTIINQLMQNDANRNADVAIASSAQHGAPPAAKEVLDKLPKIKISQSQVDANAECAVCKDLFSVDDDAHELPCSHEFHPDCILPWLKEVCFDVCLRLPVMISDVSCHRHSTILVQFVVMNYPQMMLNMSGGAVCKHRNSKSPSPLRLAMIALASEFRPIVGTITATEVTTALLAVIDHEKRLVYACEKYETLLAVARSHHPDFHALDAKQLIFGQAGKLLKRLALHHELHNGLGRHPKDPAARVDEIKAWVEKTRSLYQARELHRPSELDPEVNKLKQATQGEALCLVELAELQSTIGDTKEAIAIFGDAIRLCYSVADEATEGLITCKLQELQTHLDAAAALNAQLEEEEDNQEKQILLQAFARRAVGDTLTKGQLAELAVDLGSQEPLTEAEVEEIWTQIAEHAQGKEEPFDTIMFQDLWRWWLTETMFDYVHAHRRAARK</sequence>
<dbReference type="GO" id="GO:0003777">
    <property type="term" value="F:microtubule motor activity"/>
    <property type="evidence" value="ECO:0007669"/>
    <property type="project" value="InterPro"/>
</dbReference>
<evidence type="ECO:0000256" key="19">
    <source>
        <dbReference type="PROSITE-ProRule" id="PRU00283"/>
    </source>
</evidence>
<evidence type="ECO:0000256" key="12">
    <source>
        <dbReference type="ARBA" id="ARBA00022840"/>
    </source>
</evidence>
<comment type="catalytic activity">
    <reaction evidence="1">
        <text>S-ubiquitinyl-[E2 ubiquitin-conjugating enzyme]-L-cysteine + [acceptor protein]-L-lysine = [E2 ubiquitin-conjugating enzyme]-L-cysteine + N(6)-ubiquitinyl-[acceptor protein]-L-lysine.</text>
        <dbReference type="EC" id="2.3.2.27"/>
    </reaction>
</comment>
<evidence type="ECO:0000256" key="4">
    <source>
        <dbReference type="ARBA" id="ARBA00022679"/>
    </source>
</evidence>
<dbReference type="SUPFAM" id="SSF52540">
    <property type="entry name" value="P-loop containing nucleoside triphosphate hydrolases"/>
    <property type="match status" value="2"/>
</dbReference>
<dbReference type="PRINTS" id="PR00380">
    <property type="entry name" value="KINESINHEAVY"/>
</dbReference>
<dbReference type="CDD" id="cd04601">
    <property type="entry name" value="CBS_pair_IMPDH"/>
    <property type="match status" value="1"/>
</dbReference>
<dbReference type="SUPFAM" id="SSF57850">
    <property type="entry name" value="RING/U-box"/>
    <property type="match status" value="1"/>
</dbReference>
<keyword evidence="11" id="KW-0862">Zinc</keyword>
<dbReference type="GO" id="GO:0006177">
    <property type="term" value="P:GMP biosynthetic process"/>
    <property type="evidence" value="ECO:0007669"/>
    <property type="project" value="UniProtKB-KW"/>
</dbReference>
<keyword evidence="4" id="KW-0808">Transferase</keyword>
<evidence type="ECO:0000259" key="25">
    <source>
        <dbReference type="PROSITE" id="PS51371"/>
    </source>
</evidence>
<keyword evidence="6 19" id="KW-0547">Nucleotide-binding</keyword>
<dbReference type="CDD" id="cd00381">
    <property type="entry name" value="IMPDH"/>
    <property type="match status" value="1"/>
</dbReference>
<feature type="region of interest" description="Disordered" evidence="22">
    <location>
        <begin position="1053"/>
        <end position="1117"/>
    </location>
</feature>
<keyword evidence="12 19" id="KW-0067">ATP-binding</keyword>
<dbReference type="EC" id="2.3.2.27" evidence="3"/>
<dbReference type="Pfam" id="PF00225">
    <property type="entry name" value="Kinesin"/>
    <property type="match status" value="1"/>
</dbReference>
<dbReference type="PROSITE" id="PS51371">
    <property type="entry name" value="CBS"/>
    <property type="match status" value="2"/>
</dbReference>
<gene>
    <name evidence="26" type="ORF">N0F65_012626</name>
</gene>
<comment type="similarity">
    <text evidence="19">Belongs to the TRAFAC class myosin-kinesin ATPase superfamily. Kinesin family.</text>
</comment>
<dbReference type="SUPFAM" id="SSF53254">
    <property type="entry name" value="Phosphoglycerate mutase-like"/>
    <property type="match status" value="1"/>
</dbReference>
<dbReference type="Gene3D" id="3.40.50.300">
    <property type="entry name" value="P-loop containing nucleotide triphosphate hydrolases"/>
    <property type="match status" value="1"/>
</dbReference>
<dbReference type="InterPro" id="IPR013083">
    <property type="entry name" value="Znf_RING/FYVE/PHD"/>
</dbReference>
<keyword evidence="15" id="KW-0520">NAD</keyword>
<feature type="binding site" evidence="19">
    <location>
        <begin position="674"/>
        <end position="681"/>
    </location>
    <ligand>
        <name>ATP</name>
        <dbReference type="ChEBI" id="CHEBI:30616"/>
    </ligand>
</feature>
<evidence type="ECO:0000256" key="10">
    <source>
        <dbReference type="ARBA" id="ARBA00022786"/>
    </source>
</evidence>
<dbReference type="InterPro" id="IPR000644">
    <property type="entry name" value="CBS_dom"/>
</dbReference>
<evidence type="ECO:0000313" key="26">
    <source>
        <dbReference type="EMBL" id="DAZ95915.1"/>
    </source>
</evidence>
<dbReference type="Pfam" id="PF01591">
    <property type="entry name" value="6PF2K"/>
    <property type="match status" value="1"/>
</dbReference>
<evidence type="ECO:0000256" key="14">
    <source>
        <dbReference type="ARBA" id="ARBA00023002"/>
    </source>
</evidence>
<dbReference type="InterPro" id="IPR013079">
    <property type="entry name" value="6Phosfructo_kin"/>
</dbReference>
<dbReference type="CDD" id="cd07067">
    <property type="entry name" value="HP_PGM_like"/>
    <property type="match status" value="1"/>
</dbReference>
<dbReference type="GO" id="GO:0008017">
    <property type="term" value="F:microtubule binding"/>
    <property type="evidence" value="ECO:0007669"/>
    <property type="project" value="InterPro"/>
</dbReference>
<dbReference type="InterPro" id="IPR036961">
    <property type="entry name" value="Kinesin_motor_dom_sf"/>
</dbReference>
<feature type="domain" description="RING-type" evidence="24">
    <location>
        <begin position="2035"/>
        <end position="2070"/>
    </location>
</feature>
<dbReference type="InterPro" id="IPR027417">
    <property type="entry name" value="P-loop_NTPase"/>
</dbReference>
<dbReference type="Gene3D" id="3.20.20.70">
    <property type="entry name" value="Aldolase class I"/>
    <property type="match status" value="1"/>
</dbReference>
<keyword evidence="19" id="KW-0505">Motor protein</keyword>
<dbReference type="CDD" id="cd00106">
    <property type="entry name" value="KISc"/>
    <property type="match status" value="1"/>
</dbReference>
<protein>
    <recommendedName>
        <fullName evidence="3">RING-type E3 ubiquitin transferase</fullName>
        <ecNumber evidence="3">2.3.2.27</ecNumber>
    </recommendedName>
</protein>
<reference evidence="26" key="2">
    <citation type="journal article" date="2023" name="Microbiol Resour">
        <title>Decontamination and Annotation of the Draft Genome Sequence of the Oomycete Lagenidium giganteum ARSEF 373.</title>
        <authorList>
            <person name="Morgan W.R."/>
            <person name="Tartar A."/>
        </authorList>
    </citation>
    <scope>NUCLEOTIDE SEQUENCE</scope>
    <source>
        <strain evidence="26">ARSEF 373</strain>
    </source>
</reference>
<comment type="function">
    <text evidence="17">Catalyzes the conversion of inosine 5'-phosphate (IMP) to xanthosine 5'-phosphate (XMP), the first committed and rate-limiting step in the de novo synthesis of guanine nucleotides, and therefore plays an important role in the regulation of cell growth.</text>
</comment>
<evidence type="ECO:0000256" key="13">
    <source>
        <dbReference type="ARBA" id="ARBA00022958"/>
    </source>
</evidence>
<dbReference type="GO" id="GO:0005737">
    <property type="term" value="C:cytoplasm"/>
    <property type="evidence" value="ECO:0007669"/>
    <property type="project" value="TreeGrafter"/>
</dbReference>
<evidence type="ECO:0000256" key="2">
    <source>
        <dbReference type="ARBA" id="ARBA00005502"/>
    </source>
</evidence>
<dbReference type="FunFam" id="3.20.20.70:FF:000086">
    <property type="entry name" value="IMP dehydrogenase, putative"/>
    <property type="match status" value="1"/>
</dbReference>
<dbReference type="SMART" id="SM00855">
    <property type="entry name" value="PGAM"/>
    <property type="match status" value="1"/>
</dbReference>
<evidence type="ECO:0000256" key="18">
    <source>
        <dbReference type="PROSITE-ProRule" id="PRU00175"/>
    </source>
</evidence>
<dbReference type="Pfam" id="PF14369">
    <property type="entry name" value="Zn_ribbon_19"/>
    <property type="match status" value="1"/>
</dbReference>
<dbReference type="Gene3D" id="3.30.40.10">
    <property type="entry name" value="Zinc/RING finger domain, C3HC4 (zinc finger)"/>
    <property type="match status" value="1"/>
</dbReference>
<evidence type="ECO:0000259" key="23">
    <source>
        <dbReference type="PROSITE" id="PS50067"/>
    </source>
</evidence>
<keyword evidence="10" id="KW-0833">Ubl conjugation pathway</keyword>
<dbReference type="PANTHER" id="PTHR11911">
    <property type="entry name" value="INOSINE-5-MONOPHOSPHATE DEHYDROGENASE RELATED"/>
    <property type="match status" value="1"/>
</dbReference>
<dbReference type="Pfam" id="PF00300">
    <property type="entry name" value="His_Phos_1"/>
    <property type="match status" value="1"/>
</dbReference>
<feature type="region of interest" description="Disordered" evidence="22">
    <location>
        <begin position="1173"/>
        <end position="1226"/>
    </location>
</feature>
<evidence type="ECO:0000256" key="22">
    <source>
        <dbReference type="SAM" id="MobiDB-lite"/>
    </source>
</evidence>
<evidence type="ECO:0000256" key="5">
    <source>
        <dbReference type="ARBA" id="ARBA00022723"/>
    </source>
</evidence>
<evidence type="ECO:0000256" key="16">
    <source>
        <dbReference type="ARBA" id="ARBA00023122"/>
    </source>
</evidence>
<dbReference type="Gene3D" id="3.40.850.10">
    <property type="entry name" value="Kinesin motor domain"/>
    <property type="match status" value="1"/>
</dbReference>
<evidence type="ECO:0000259" key="24">
    <source>
        <dbReference type="PROSITE" id="PS50089"/>
    </source>
</evidence>
<dbReference type="InterPro" id="IPR013078">
    <property type="entry name" value="His_Pase_superF_clade-1"/>
</dbReference>
<dbReference type="SUPFAM" id="SSF51412">
    <property type="entry name" value="Inosine monophosphate dehydrogenase (IMPDH)"/>
    <property type="match status" value="1"/>
</dbReference>
<reference evidence="26" key="1">
    <citation type="submission" date="2022-11" db="EMBL/GenBank/DDBJ databases">
        <authorList>
            <person name="Morgan W.R."/>
            <person name="Tartar A."/>
        </authorList>
    </citation>
    <scope>NUCLEOTIDE SEQUENCE</scope>
    <source>
        <strain evidence="26">ARSEF 373</strain>
    </source>
</reference>
<feature type="compositionally biased region" description="Polar residues" evidence="22">
    <location>
        <begin position="1088"/>
        <end position="1107"/>
    </location>
</feature>
<dbReference type="GO" id="GO:0005524">
    <property type="term" value="F:ATP binding"/>
    <property type="evidence" value="ECO:0007669"/>
    <property type="project" value="UniProtKB-UniRule"/>
</dbReference>
<dbReference type="GO" id="GO:0006183">
    <property type="term" value="P:GTP biosynthetic process"/>
    <property type="evidence" value="ECO:0007669"/>
    <property type="project" value="TreeGrafter"/>
</dbReference>
<dbReference type="InterPro" id="IPR001841">
    <property type="entry name" value="Znf_RING"/>
</dbReference>
<comment type="caution">
    <text evidence="26">The sequence shown here is derived from an EMBL/GenBank/DDBJ whole genome shotgun (WGS) entry which is preliminary data.</text>
</comment>
<evidence type="ECO:0000256" key="7">
    <source>
        <dbReference type="ARBA" id="ARBA00022749"/>
    </source>
</evidence>
<dbReference type="Proteomes" id="UP001146120">
    <property type="component" value="Unassembled WGS sequence"/>
</dbReference>
<dbReference type="EMBL" id="DAKRPA010000185">
    <property type="protein sequence ID" value="DAZ95915.1"/>
    <property type="molecule type" value="Genomic_DNA"/>
</dbReference>
<dbReference type="InterPro" id="IPR001752">
    <property type="entry name" value="Kinesin_motor_dom"/>
</dbReference>
<dbReference type="GO" id="GO:0061630">
    <property type="term" value="F:ubiquitin protein ligase activity"/>
    <property type="evidence" value="ECO:0007669"/>
    <property type="project" value="UniProtKB-EC"/>
</dbReference>
<evidence type="ECO:0000256" key="11">
    <source>
        <dbReference type="ARBA" id="ARBA00022833"/>
    </source>
</evidence>
<evidence type="ECO:0000256" key="9">
    <source>
        <dbReference type="ARBA" id="ARBA00022771"/>
    </source>
</evidence>
<evidence type="ECO:0000256" key="8">
    <source>
        <dbReference type="ARBA" id="ARBA00022755"/>
    </source>
</evidence>
<feature type="region of interest" description="Disordered" evidence="22">
    <location>
        <begin position="20"/>
        <end position="43"/>
    </location>
</feature>
<dbReference type="InterPro" id="IPR046342">
    <property type="entry name" value="CBS_dom_sf"/>
</dbReference>
<evidence type="ECO:0000256" key="20">
    <source>
        <dbReference type="PROSITE-ProRule" id="PRU00703"/>
    </source>
</evidence>
<comment type="similarity">
    <text evidence="2">Belongs to the IMPDH/GMPR family.</text>
</comment>
<keyword evidence="9 18" id="KW-0863">Zinc-finger</keyword>
<dbReference type="Gene3D" id="3.40.50.1240">
    <property type="entry name" value="Phosphoglycerate mutase-like"/>
    <property type="match status" value="1"/>
</dbReference>
<dbReference type="InterPro" id="IPR005990">
    <property type="entry name" value="IMP_DH"/>
</dbReference>
<keyword evidence="21" id="KW-0175">Coiled coil</keyword>
<dbReference type="Pfam" id="PF00571">
    <property type="entry name" value="CBS"/>
    <property type="match status" value="1"/>
</dbReference>
<keyword evidence="5" id="KW-0479">Metal-binding</keyword>
<dbReference type="NCBIfam" id="TIGR01302">
    <property type="entry name" value="IMP_dehydrog"/>
    <property type="match status" value="1"/>
</dbReference>
<dbReference type="SMART" id="SM00129">
    <property type="entry name" value="KISc"/>
    <property type="match status" value="1"/>
</dbReference>
<evidence type="ECO:0000256" key="1">
    <source>
        <dbReference type="ARBA" id="ARBA00000900"/>
    </source>
</evidence>
<dbReference type="InterPro" id="IPR013785">
    <property type="entry name" value="Aldolase_TIM"/>
</dbReference>
<organism evidence="26 27">
    <name type="scientific">Lagenidium giganteum</name>
    <dbReference type="NCBI Taxonomy" id="4803"/>
    <lineage>
        <taxon>Eukaryota</taxon>
        <taxon>Sar</taxon>
        <taxon>Stramenopiles</taxon>
        <taxon>Oomycota</taxon>
        <taxon>Peronosporomycetes</taxon>
        <taxon>Pythiales</taxon>
        <taxon>Pythiaceae</taxon>
    </lineage>
</organism>
<dbReference type="InterPro" id="IPR001093">
    <property type="entry name" value="IMP_DH_GMPRt"/>
</dbReference>
<dbReference type="GO" id="GO:0007018">
    <property type="term" value="P:microtubule-based movement"/>
    <property type="evidence" value="ECO:0007669"/>
    <property type="project" value="InterPro"/>
</dbReference>
<keyword evidence="27" id="KW-1185">Reference proteome</keyword>
<dbReference type="HAMAP" id="MF_01964">
    <property type="entry name" value="IMPDH"/>
    <property type="match status" value="1"/>
</dbReference>
<evidence type="ECO:0000256" key="21">
    <source>
        <dbReference type="SAM" id="Coils"/>
    </source>
</evidence>
<keyword evidence="7" id="KW-0332">GMP biosynthesis</keyword>
<evidence type="ECO:0000256" key="17">
    <source>
        <dbReference type="ARBA" id="ARBA00056556"/>
    </source>
</evidence>
<feature type="coiled-coil region" evidence="21">
    <location>
        <begin position="2310"/>
        <end position="2337"/>
    </location>
</feature>
<dbReference type="Pfam" id="PF00478">
    <property type="entry name" value="IMPDH"/>
    <property type="match status" value="1"/>
</dbReference>
<dbReference type="GO" id="GO:0006000">
    <property type="term" value="P:fructose metabolic process"/>
    <property type="evidence" value="ECO:0007669"/>
    <property type="project" value="InterPro"/>
</dbReference>
<feature type="domain" description="Kinesin motor" evidence="23">
    <location>
        <begin position="590"/>
        <end position="926"/>
    </location>
</feature>
<dbReference type="PANTHER" id="PTHR11911:SF111">
    <property type="entry name" value="INOSINE-5'-MONOPHOSPHATE DEHYDROGENASE"/>
    <property type="match status" value="1"/>
</dbReference>
<feature type="non-terminal residue" evidence="26">
    <location>
        <position position="1"/>
    </location>
</feature>
<dbReference type="PROSITE" id="PS50067">
    <property type="entry name" value="KINESIN_MOTOR_2"/>
    <property type="match status" value="1"/>
</dbReference>
<keyword evidence="16 20" id="KW-0129">CBS domain</keyword>
<dbReference type="GO" id="GO:0003938">
    <property type="term" value="F:IMP dehydrogenase activity"/>
    <property type="evidence" value="ECO:0007669"/>
    <property type="project" value="InterPro"/>
</dbReference>
<keyword evidence="8" id="KW-0658">Purine biosynthesis</keyword>
<dbReference type="InterPro" id="IPR039525">
    <property type="entry name" value="RNF126-like_zinc-ribbon"/>
</dbReference>
<name>A0AAV2YLP1_9STRA</name>